<dbReference type="Proteomes" id="UP000076962">
    <property type="component" value="Unassembled WGS sequence"/>
</dbReference>
<evidence type="ECO:0000313" key="2">
    <source>
        <dbReference type="Proteomes" id="UP000076962"/>
    </source>
</evidence>
<proteinExistence type="predicted"/>
<keyword evidence="2" id="KW-1185">Reference proteome</keyword>
<dbReference type="AlphaFoldDB" id="A0A0A6P112"/>
<reference evidence="1 2" key="1">
    <citation type="submission" date="2016-05" db="EMBL/GenBank/DDBJ databases">
        <title>Single-cell genome of chain-forming Candidatus Thiomargarita nelsonii and comparison to other large sulfur-oxidizing bacteria.</title>
        <authorList>
            <person name="Winkel M."/>
            <person name="Salman V."/>
            <person name="Woyke T."/>
            <person name="Schulz-Vogt H."/>
            <person name="Richter M."/>
            <person name="Flood B."/>
            <person name="Bailey J."/>
            <person name="Amann R."/>
            <person name="Mussmann M."/>
        </authorList>
    </citation>
    <scope>NUCLEOTIDE SEQUENCE [LARGE SCALE GENOMIC DNA]</scope>
    <source>
        <strain evidence="1 2">THI036</strain>
    </source>
</reference>
<evidence type="ECO:0000313" key="1">
    <source>
        <dbReference type="EMBL" id="OAD22274.1"/>
    </source>
</evidence>
<comment type="caution">
    <text evidence="1">The sequence shown here is derived from an EMBL/GenBank/DDBJ whole genome shotgun (WGS) entry which is preliminary data.</text>
</comment>
<dbReference type="EMBL" id="LUTY01001056">
    <property type="protein sequence ID" value="OAD22274.1"/>
    <property type="molecule type" value="Genomic_DNA"/>
</dbReference>
<protein>
    <submittedName>
        <fullName evidence="1">Uncharacterized protein</fullName>
    </submittedName>
</protein>
<accession>A0A0A6P112</accession>
<gene>
    <name evidence="1" type="ORF">THIOM_001927</name>
</gene>
<organism evidence="1 2">
    <name type="scientific">Candidatus Thiomargarita nelsonii</name>
    <dbReference type="NCBI Taxonomy" id="1003181"/>
    <lineage>
        <taxon>Bacteria</taxon>
        <taxon>Pseudomonadati</taxon>
        <taxon>Pseudomonadota</taxon>
        <taxon>Gammaproteobacteria</taxon>
        <taxon>Thiotrichales</taxon>
        <taxon>Thiotrichaceae</taxon>
        <taxon>Thiomargarita</taxon>
    </lineage>
</organism>
<name>A0A0A6P112_9GAMM</name>
<sequence>MRICYDNKPSQNSAPDLRGNVFSWHEIEARLDAVIAKRVDAIIEAALAEIATRQPEPPDPGLLAQIEAAVAVGAVPTAMPR</sequence>